<keyword evidence="11 14" id="KW-0408">Iron</keyword>
<protein>
    <recommendedName>
        <fullName evidence="18">Cytochrome p450</fullName>
    </recommendedName>
</protein>
<name>A0A835GQ77_SPOEX</name>
<dbReference type="CDD" id="cd20628">
    <property type="entry name" value="CYP4"/>
    <property type="match status" value="3"/>
</dbReference>
<evidence type="ECO:0000256" key="3">
    <source>
        <dbReference type="ARBA" id="ARBA00004174"/>
    </source>
</evidence>
<feature type="transmembrane region" description="Helical" evidence="15">
    <location>
        <begin position="599"/>
        <end position="617"/>
    </location>
</feature>
<dbReference type="Gene3D" id="1.10.630.10">
    <property type="entry name" value="Cytochrome P450"/>
    <property type="match status" value="3"/>
</dbReference>
<evidence type="ECO:0000313" key="17">
    <source>
        <dbReference type="Proteomes" id="UP000648187"/>
    </source>
</evidence>
<dbReference type="GO" id="GO:0005506">
    <property type="term" value="F:iron ion binding"/>
    <property type="evidence" value="ECO:0007669"/>
    <property type="project" value="InterPro"/>
</dbReference>
<comment type="cofactor">
    <cofactor evidence="1 14">
        <name>heme</name>
        <dbReference type="ChEBI" id="CHEBI:30413"/>
    </cofactor>
</comment>
<reference evidence="16" key="1">
    <citation type="submission" date="2020-08" db="EMBL/GenBank/DDBJ databases">
        <title>Spodoptera exigua strain:BAW_Kor-Di-RS1 Genome sequencing and assembly.</title>
        <authorList>
            <person name="Kim J."/>
            <person name="Nam H.Y."/>
            <person name="Kwon M."/>
            <person name="Choi J.H."/>
            <person name="Cho S.R."/>
            <person name="Kim G.-H."/>
        </authorList>
    </citation>
    <scope>NUCLEOTIDE SEQUENCE</scope>
    <source>
        <strain evidence="16">BAW_Kor-Di-RS1</strain>
        <tissue evidence="16">Whole-body</tissue>
    </source>
</reference>
<keyword evidence="6 14" id="KW-0349">Heme</keyword>
<keyword evidence="8" id="KW-0256">Endoplasmic reticulum</keyword>
<evidence type="ECO:0000256" key="15">
    <source>
        <dbReference type="SAM" id="Phobius"/>
    </source>
</evidence>
<dbReference type="SUPFAM" id="SSF48264">
    <property type="entry name" value="Cytochrome P450"/>
    <property type="match status" value="3"/>
</dbReference>
<feature type="transmembrane region" description="Helical" evidence="15">
    <location>
        <begin position="100"/>
        <end position="120"/>
    </location>
</feature>
<dbReference type="EMBL" id="JACKWZ010000024">
    <property type="protein sequence ID" value="KAF9421426.1"/>
    <property type="molecule type" value="Genomic_DNA"/>
</dbReference>
<keyword evidence="15" id="KW-0812">Transmembrane</keyword>
<keyword evidence="7 14" id="KW-0479">Metal-binding</keyword>
<dbReference type="GO" id="GO:0016705">
    <property type="term" value="F:oxidoreductase activity, acting on paired donors, with incorporation or reduction of molecular oxygen"/>
    <property type="evidence" value="ECO:0007669"/>
    <property type="project" value="InterPro"/>
</dbReference>
<dbReference type="PRINTS" id="PR00385">
    <property type="entry name" value="P450"/>
</dbReference>
<dbReference type="InterPro" id="IPR001128">
    <property type="entry name" value="Cyt_P450"/>
</dbReference>
<dbReference type="InterPro" id="IPR002401">
    <property type="entry name" value="Cyt_P450_E_grp-I"/>
</dbReference>
<keyword evidence="10" id="KW-0560">Oxidoreductase</keyword>
<dbReference type="Pfam" id="PF00067">
    <property type="entry name" value="p450"/>
    <property type="match status" value="3"/>
</dbReference>
<comment type="function">
    <text evidence="2">May be involved in the metabolism of insect hormones and in the breakdown of synthetic insecticides.</text>
</comment>
<dbReference type="InterPro" id="IPR017972">
    <property type="entry name" value="Cyt_P450_CS"/>
</dbReference>
<organism evidence="16 17">
    <name type="scientific">Spodoptera exigua</name>
    <name type="common">Beet armyworm</name>
    <name type="synonym">Noctua fulgens</name>
    <dbReference type="NCBI Taxonomy" id="7107"/>
    <lineage>
        <taxon>Eukaryota</taxon>
        <taxon>Metazoa</taxon>
        <taxon>Ecdysozoa</taxon>
        <taxon>Arthropoda</taxon>
        <taxon>Hexapoda</taxon>
        <taxon>Insecta</taxon>
        <taxon>Pterygota</taxon>
        <taxon>Neoptera</taxon>
        <taxon>Endopterygota</taxon>
        <taxon>Lepidoptera</taxon>
        <taxon>Glossata</taxon>
        <taxon>Ditrysia</taxon>
        <taxon>Noctuoidea</taxon>
        <taxon>Noctuidae</taxon>
        <taxon>Amphipyrinae</taxon>
        <taxon>Spodoptera</taxon>
    </lineage>
</organism>
<evidence type="ECO:0008006" key="18">
    <source>
        <dbReference type="Google" id="ProtNLM"/>
    </source>
</evidence>
<dbReference type="InterPro" id="IPR036396">
    <property type="entry name" value="Cyt_P450_sf"/>
</dbReference>
<evidence type="ECO:0000256" key="2">
    <source>
        <dbReference type="ARBA" id="ARBA00003690"/>
    </source>
</evidence>
<dbReference type="GO" id="GO:0020037">
    <property type="term" value="F:heme binding"/>
    <property type="evidence" value="ECO:0007669"/>
    <property type="project" value="InterPro"/>
</dbReference>
<evidence type="ECO:0000256" key="10">
    <source>
        <dbReference type="ARBA" id="ARBA00023002"/>
    </source>
</evidence>
<comment type="caution">
    <text evidence="16">The sequence shown here is derived from an EMBL/GenBank/DDBJ whole genome shotgun (WGS) entry which is preliminary data.</text>
</comment>
<dbReference type="InterPro" id="IPR050196">
    <property type="entry name" value="Cytochrome_P450_Monoox"/>
</dbReference>
<evidence type="ECO:0000256" key="4">
    <source>
        <dbReference type="ARBA" id="ARBA00004406"/>
    </source>
</evidence>
<evidence type="ECO:0000256" key="9">
    <source>
        <dbReference type="ARBA" id="ARBA00022848"/>
    </source>
</evidence>
<dbReference type="PANTHER" id="PTHR24291">
    <property type="entry name" value="CYTOCHROME P450 FAMILY 4"/>
    <property type="match status" value="1"/>
</dbReference>
<evidence type="ECO:0000256" key="11">
    <source>
        <dbReference type="ARBA" id="ARBA00023004"/>
    </source>
</evidence>
<dbReference type="PANTHER" id="PTHR24291:SF105">
    <property type="entry name" value="CYTOCHROME P450 4P1-RELATED"/>
    <property type="match status" value="1"/>
</dbReference>
<evidence type="ECO:0000256" key="1">
    <source>
        <dbReference type="ARBA" id="ARBA00001971"/>
    </source>
</evidence>
<evidence type="ECO:0000256" key="12">
    <source>
        <dbReference type="ARBA" id="ARBA00023033"/>
    </source>
</evidence>
<evidence type="ECO:0000256" key="8">
    <source>
        <dbReference type="ARBA" id="ARBA00022824"/>
    </source>
</evidence>
<accession>A0A835GQ77</accession>
<keyword evidence="9" id="KW-0492">Microsome</keyword>
<evidence type="ECO:0000256" key="5">
    <source>
        <dbReference type="ARBA" id="ARBA00010617"/>
    </source>
</evidence>
<feature type="binding site" description="axial binding residue" evidence="14">
    <location>
        <position position="1443"/>
    </location>
    <ligand>
        <name>heme</name>
        <dbReference type="ChEBI" id="CHEBI:30413"/>
    </ligand>
    <ligandPart>
        <name>Fe</name>
        <dbReference type="ChEBI" id="CHEBI:18248"/>
    </ligandPart>
</feature>
<dbReference type="PRINTS" id="PR00463">
    <property type="entry name" value="EP450I"/>
</dbReference>
<evidence type="ECO:0000256" key="13">
    <source>
        <dbReference type="ARBA" id="ARBA00023136"/>
    </source>
</evidence>
<keyword evidence="17" id="KW-1185">Reference proteome</keyword>
<sequence>MVQECGERRSVPPEGVHVAREFPCQHTYTTQARRRACYITKKAVQAFPLDLEVDADCKLLKGTSSSSEKSDSDSGMIICLLGVNNQYCFQYYCLTTLCKMIAYLVITVIILCTVHILLNYNRKARLIRKIPGPRDDFIIGNGFTVIRSPVETMQLRRQLCTEFDGIFRVWICPMGAIFIYNPEDIEILMSGMKFGEKSFVYNFLKNWLRDGLLVSNGAKWQTRRKILTPAFHFNILKQFCEIIDENSEKFLEVLQQNAGRPIDVVPVLSEFTLNSICETAMGTQLDDNSSAARSYKKAIYDIGCLIFDRFVRVYLYPDFIFNLSPMGRRESKYLKVVHSFTENVIEQRREYIEKNGININEEIEADDDDSYVYKKKKKTAMLDLLLSAQKEGHIDKIGVQEEVDTFMFEGHDTTASGLTYCFMLLANHKKIQDKIIEELDEIFGDTDRSIKMEDLAKMKYLECCIKESLRLYPPVHFISRNINEETVLSNYTIPAGTLCHILISDLHLRPDLFKNPTVFDPDRFLPENSVGRHPYSYIPFSAGPRNCIGQKFAMIEMKIAVARVLRKFHLSPVTRPSDITFTADLSYLQHQCIRTLHKMFLYLVGIVIFLCVIHIWFNYNEKARMIRKIPGPREDFIVCNGWTVIRSPVETMKIGREYTSQFDGIFRVWIYPYGAIFIYNPEDIEIIMSGMKYGEKSFVYNFLKPWLRDGLLVSNGDKWQTRRKILTPAFHFNILKQFCEILDENSERFLEVLQQNAGKPIDVVPVLSEFTLNSICETAMGTQLSDDNSAARSYKKAIYDIGSVFFDRFVRIYLYPDFLFNLSPLGRKQNKHLKVVHSFTENVIEQRREYIEKNGININEEIEADDDDSYVYKKKKKTAMLDLLLSAQKEGHIDKIGVQEEVDTFMFEGHDTTASGLTFCFMLLANHKKIQDKIIEELDEIFGDTDRPIKMDDLAKMKYLECCIKESLRLYPPVHFISRNLNEDTVLSNYKIPAGSFCHILILDLHYRSDLFKNPKVFDPDRFLPENSIGRHPYAYIPFSAGPRNCIVELMKLGRTFAKKWNGIYRIWVYPFSAVVIYNPEDIEVVMSSMKYGEKSLVYKILQPWLQDGLLLSNGTKCQERRKILTPAFHFNILRQFCVIIEENTHRLIDQLKKTDGQPIDVVPILSEFTLNSICETAMGTQLNEHSTAKTYKKAIYDLGNIFYHRFIKIYLYPEFIFNATSLARKQNKAVKTVQSFTEKVIRKRREYVKEHGFDMFNQNVDDDEVYVYKKKKKTAMLDLLLSAEQEGLIDKTGVQEEVDTFMFEGHDTTASGLTFLFMLLANHPEIQDKVVNELNDIFGDSKRWACMDDLPKMKYLDRCIKESLRMYPPVHFISRKLNDETILSNHSIPAGTLCHIPIYDLHHREDLFPNPEVFDPDRFLPENSEGRHAYAYIPFSAGPRNCIGQKFAMLEMKIAAAAVLREFELKPVTKQSDIVFLADLVLRNNGPLQVSSERVINYLTYNVVQHDIKRNTTINHYFIKRLPKMDTIG</sequence>
<keyword evidence="13 15" id="KW-0472">Membrane</keyword>
<dbReference type="GO" id="GO:0004497">
    <property type="term" value="F:monooxygenase activity"/>
    <property type="evidence" value="ECO:0007669"/>
    <property type="project" value="UniProtKB-KW"/>
</dbReference>
<keyword evidence="15" id="KW-1133">Transmembrane helix</keyword>
<dbReference type="FunFam" id="1.10.630.10:FF:000035">
    <property type="entry name" value="CYtochrome P450 family"/>
    <property type="match status" value="3"/>
</dbReference>
<dbReference type="GO" id="GO:0005789">
    <property type="term" value="C:endoplasmic reticulum membrane"/>
    <property type="evidence" value="ECO:0007669"/>
    <property type="project" value="UniProtKB-SubCell"/>
</dbReference>
<keyword evidence="12" id="KW-0503">Monooxygenase</keyword>
<gene>
    <name evidence="16" type="ORF">HW555_002641</name>
</gene>
<dbReference type="PROSITE" id="PS00086">
    <property type="entry name" value="CYTOCHROME_P450"/>
    <property type="match status" value="2"/>
</dbReference>
<proteinExistence type="inferred from homology"/>
<evidence type="ECO:0000313" key="16">
    <source>
        <dbReference type="EMBL" id="KAF9421426.1"/>
    </source>
</evidence>
<comment type="subcellular location">
    <subcellularLocation>
        <location evidence="4">Endoplasmic reticulum membrane</location>
        <topology evidence="4">Peripheral membrane protein</topology>
    </subcellularLocation>
    <subcellularLocation>
        <location evidence="3">Microsome membrane</location>
        <topology evidence="3">Peripheral membrane protein</topology>
    </subcellularLocation>
</comment>
<evidence type="ECO:0000256" key="7">
    <source>
        <dbReference type="ARBA" id="ARBA00022723"/>
    </source>
</evidence>
<dbReference type="Proteomes" id="UP000648187">
    <property type="component" value="Unassembled WGS sequence"/>
</dbReference>
<comment type="similarity">
    <text evidence="5">Belongs to the cytochrome P450 family.</text>
</comment>
<evidence type="ECO:0000256" key="6">
    <source>
        <dbReference type="ARBA" id="ARBA00022617"/>
    </source>
</evidence>
<evidence type="ECO:0000256" key="14">
    <source>
        <dbReference type="PIRSR" id="PIRSR602401-1"/>
    </source>
</evidence>